<keyword evidence="2" id="KW-0472">Membrane</keyword>
<evidence type="ECO:0000256" key="2">
    <source>
        <dbReference type="SAM" id="Phobius"/>
    </source>
</evidence>
<gene>
    <name evidence="3" type="ORF">BT96DRAFT_927042</name>
</gene>
<name>A0A6A4GT96_9AGAR</name>
<protein>
    <submittedName>
        <fullName evidence="3">Uncharacterized protein</fullName>
    </submittedName>
</protein>
<keyword evidence="4" id="KW-1185">Reference proteome</keyword>
<reference evidence="3" key="1">
    <citation type="journal article" date="2019" name="Environ. Microbiol.">
        <title>Fungal ecological strategies reflected in gene transcription - a case study of two litter decomposers.</title>
        <authorList>
            <person name="Barbi F."/>
            <person name="Kohler A."/>
            <person name="Barry K."/>
            <person name="Baskaran P."/>
            <person name="Daum C."/>
            <person name="Fauchery L."/>
            <person name="Ihrmark K."/>
            <person name="Kuo A."/>
            <person name="LaButti K."/>
            <person name="Lipzen A."/>
            <person name="Morin E."/>
            <person name="Grigoriev I.V."/>
            <person name="Henrissat B."/>
            <person name="Lindahl B."/>
            <person name="Martin F."/>
        </authorList>
    </citation>
    <scope>NUCLEOTIDE SEQUENCE</scope>
    <source>
        <strain evidence="3">JB14</strain>
    </source>
</reference>
<keyword evidence="2" id="KW-1133">Transmembrane helix</keyword>
<sequence length="506" mass="54336">MSTVWFMVDDTDPRLNYTGSWTPLTLNATQVERSNNPVGGLPSGPVYNNTLHEARGNVSVSFRFNGSGFLGLYGSLDASGLFDAVDVEGTLAPSVDCSLDGFGIGTPETGNLAATPSQNQGPSNNALFCVVQGSITSISEDAGGFQPGIGEHVLEIAVTNFPSTLGWFFDYLTFESVPDPVVLDGEILQAGMAQVIDNVTDYSMLTFPESQGWVFDTNDLETFSRTQSNVTIDFNGTSLSMYGGLFGLNDNPFANGVYQVDKEDPVGFQVPILSSDAYNQLIFTADDLNIGAHSVIVSFNISPQSQMQLDYFYINSSAVVSEQPNSTSSTSPSSSPSPPSTSLPLSSHAKHPAVLIGAVLGSVIPAALLIVAILLWWRRYKRKRARDALPAQPVTDPFFNPTHSAVQEVQEGSLSVLPLSSSKRISDNVPSTSSSSTTLPEAALTMKLQQRLVIMQDQLQAHQRDGQSDPRILPTVHTDSGLRLRGEGALDLDVPTEEIPPSYTEQ</sequence>
<evidence type="ECO:0000256" key="1">
    <source>
        <dbReference type="SAM" id="MobiDB-lite"/>
    </source>
</evidence>
<keyword evidence="2" id="KW-0812">Transmembrane</keyword>
<dbReference type="EMBL" id="ML769739">
    <property type="protein sequence ID" value="KAE9388530.1"/>
    <property type="molecule type" value="Genomic_DNA"/>
</dbReference>
<accession>A0A6A4GT96</accession>
<feature type="transmembrane region" description="Helical" evidence="2">
    <location>
        <begin position="353"/>
        <end position="377"/>
    </location>
</feature>
<dbReference type="Proteomes" id="UP000799118">
    <property type="component" value="Unassembled WGS sequence"/>
</dbReference>
<proteinExistence type="predicted"/>
<evidence type="ECO:0000313" key="4">
    <source>
        <dbReference type="Proteomes" id="UP000799118"/>
    </source>
</evidence>
<feature type="region of interest" description="Disordered" evidence="1">
    <location>
        <begin position="323"/>
        <end position="345"/>
    </location>
</feature>
<organism evidence="3 4">
    <name type="scientific">Gymnopus androsaceus JB14</name>
    <dbReference type="NCBI Taxonomy" id="1447944"/>
    <lineage>
        <taxon>Eukaryota</taxon>
        <taxon>Fungi</taxon>
        <taxon>Dikarya</taxon>
        <taxon>Basidiomycota</taxon>
        <taxon>Agaricomycotina</taxon>
        <taxon>Agaricomycetes</taxon>
        <taxon>Agaricomycetidae</taxon>
        <taxon>Agaricales</taxon>
        <taxon>Marasmiineae</taxon>
        <taxon>Omphalotaceae</taxon>
        <taxon>Gymnopus</taxon>
    </lineage>
</organism>
<evidence type="ECO:0000313" key="3">
    <source>
        <dbReference type="EMBL" id="KAE9388530.1"/>
    </source>
</evidence>
<feature type="region of interest" description="Disordered" evidence="1">
    <location>
        <begin position="460"/>
        <end position="506"/>
    </location>
</feature>
<dbReference type="OrthoDB" id="3013353at2759"/>
<dbReference type="AlphaFoldDB" id="A0A6A4GT96"/>